<dbReference type="GO" id="GO:0016020">
    <property type="term" value="C:membrane"/>
    <property type="evidence" value="ECO:0007669"/>
    <property type="project" value="UniProtKB-UniRule"/>
</dbReference>
<keyword evidence="1" id="KW-0472">Membrane</keyword>
<sequence length="354" mass="38433">MATFFRDRCHQVVMILLAVLILLSSTITNADDCKRVSNILVLFDASGYMKEKDRYQQFLTQMGFFVQGMPLTADGFFNVGLRHYGLKVGMGCENTESILAIQPWDPEKFVNAFPRSVSYGVSALSAGLRGAADDASQANGKTAILVIGGGVESCKADPGKIAEQMMRNNPDLEIHTFQLGAAQEGTFYLRQIAEMGKGSFVRLEEFNSPASWYGWMKKNLLVQCPSSVVPPSKAAISQALAPVTFDVNSTSVTSKDPSANAANMATLQAVGQALKANPNMRVVLHTYSDGKGSPEQSLKLSRKRAEAVVKLLISKYGVRQAQMGIVAHGATQLGPQAPGTPERFSRRVEFEIIQ</sequence>
<evidence type="ECO:0000256" key="2">
    <source>
        <dbReference type="SAM" id="SignalP"/>
    </source>
</evidence>
<reference evidence="4" key="1">
    <citation type="submission" date="2020-07" db="EMBL/GenBank/DDBJ databases">
        <title>Huge and variable diversity of episymbiotic CPR bacteria and DPANN archaea in groundwater ecosystems.</title>
        <authorList>
            <person name="He C.Y."/>
            <person name="Keren R."/>
            <person name="Whittaker M."/>
            <person name="Farag I.F."/>
            <person name="Doudna J."/>
            <person name="Cate J.H.D."/>
            <person name="Banfield J.F."/>
        </authorList>
    </citation>
    <scope>NUCLEOTIDE SEQUENCE</scope>
    <source>
        <strain evidence="4">NC_groundwater_1664_Pr3_B-0.1um_52_9</strain>
    </source>
</reference>
<dbReference type="Proteomes" id="UP000807825">
    <property type="component" value="Unassembled WGS sequence"/>
</dbReference>
<feature type="chain" id="PRO_5039719975" evidence="2">
    <location>
        <begin position="31"/>
        <end position="354"/>
    </location>
</feature>
<accession>A0A9D6V7C9</accession>
<name>A0A9D6V7C9_9BACT</name>
<dbReference type="InterPro" id="IPR006665">
    <property type="entry name" value="OmpA-like"/>
</dbReference>
<dbReference type="SUPFAM" id="SSF103088">
    <property type="entry name" value="OmpA-like"/>
    <property type="match status" value="1"/>
</dbReference>
<proteinExistence type="predicted"/>
<feature type="domain" description="OmpA-like" evidence="3">
    <location>
        <begin position="232"/>
        <end position="354"/>
    </location>
</feature>
<dbReference type="Gene3D" id="3.30.1330.60">
    <property type="entry name" value="OmpA-like domain"/>
    <property type="match status" value="1"/>
</dbReference>
<organism evidence="4 5">
    <name type="scientific">Desulfomonile tiedjei</name>
    <dbReference type="NCBI Taxonomy" id="2358"/>
    <lineage>
        <taxon>Bacteria</taxon>
        <taxon>Pseudomonadati</taxon>
        <taxon>Thermodesulfobacteriota</taxon>
        <taxon>Desulfomonilia</taxon>
        <taxon>Desulfomonilales</taxon>
        <taxon>Desulfomonilaceae</taxon>
        <taxon>Desulfomonile</taxon>
    </lineage>
</organism>
<evidence type="ECO:0000256" key="1">
    <source>
        <dbReference type="PROSITE-ProRule" id="PRU00473"/>
    </source>
</evidence>
<evidence type="ECO:0000313" key="5">
    <source>
        <dbReference type="Proteomes" id="UP000807825"/>
    </source>
</evidence>
<dbReference type="Gene3D" id="3.40.50.410">
    <property type="entry name" value="von Willebrand factor, type A domain"/>
    <property type="match status" value="1"/>
</dbReference>
<evidence type="ECO:0000259" key="3">
    <source>
        <dbReference type="PROSITE" id="PS51123"/>
    </source>
</evidence>
<feature type="signal peptide" evidence="2">
    <location>
        <begin position="1"/>
        <end position="30"/>
    </location>
</feature>
<dbReference type="Pfam" id="PF00691">
    <property type="entry name" value="OmpA"/>
    <property type="match status" value="1"/>
</dbReference>
<dbReference type="PANTHER" id="PTHR30329">
    <property type="entry name" value="STATOR ELEMENT OF FLAGELLAR MOTOR COMPLEX"/>
    <property type="match status" value="1"/>
</dbReference>
<evidence type="ECO:0000313" key="4">
    <source>
        <dbReference type="EMBL" id="MBI5250387.1"/>
    </source>
</evidence>
<dbReference type="PROSITE" id="PS51123">
    <property type="entry name" value="OMPA_2"/>
    <property type="match status" value="1"/>
</dbReference>
<dbReference type="InterPro" id="IPR036465">
    <property type="entry name" value="vWFA_dom_sf"/>
</dbReference>
<dbReference type="CDD" id="cd07185">
    <property type="entry name" value="OmpA_C-like"/>
    <property type="match status" value="1"/>
</dbReference>
<comment type="caution">
    <text evidence="4">The sequence shown here is derived from an EMBL/GenBank/DDBJ whole genome shotgun (WGS) entry which is preliminary data.</text>
</comment>
<dbReference type="InterPro" id="IPR050330">
    <property type="entry name" value="Bact_OuterMem_StrucFunc"/>
</dbReference>
<dbReference type="AlphaFoldDB" id="A0A9D6V7C9"/>
<dbReference type="PANTHER" id="PTHR30329:SF21">
    <property type="entry name" value="LIPOPROTEIN YIAD-RELATED"/>
    <property type="match status" value="1"/>
</dbReference>
<dbReference type="EMBL" id="JACRDE010000340">
    <property type="protein sequence ID" value="MBI5250387.1"/>
    <property type="molecule type" value="Genomic_DNA"/>
</dbReference>
<protein>
    <submittedName>
        <fullName evidence="4">OmpA family protein</fullName>
    </submittedName>
</protein>
<gene>
    <name evidence="4" type="ORF">HY912_12905</name>
</gene>
<dbReference type="InterPro" id="IPR036737">
    <property type="entry name" value="OmpA-like_sf"/>
</dbReference>
<dbReference type="SUPFAM" id="SSF53300">
    <property type="entry name" value="vWA-like"/>
    <property type="match status" value="1"/>
</dbReference>
<keyword evidence="2" id="KW-0732">Signal</keyword>